<dbReference type="Pfam" id="PF14780">
    <property type="entry name" value="NEPRO_N"/>
    <property type="match status" value="1"/>
</dbReference>
<reference evidence="2 3" key="1">
    <citation type="submission" date="2020-10" db="EMBL/GenBank/DDBJ databases">
        <title>Pygocentrus nattereri (red-bellied piranha) genome, fPygNat1, primary haplotype.</title>
        <authorList>
            <person name="Myers G."/>
            <person name="Meyer A."/>
            <person name="Karagic N."/>
            <person name="Pippel M."/>
            <person name="Winkler S."/>
            <person name="Tracey A."/>
            <person name="Wood J."/>
            <person name="Formenti G."/>
            <person name="Howe K."/>
            <person name="Fedrigo O."/>
            <person name="Jarvis E.D."/>
        </authorList>
    </citation>
    <scope>NUCLEOTIDE SEQUENCE [LARGE SCALE GENOMIC DNA]</scope>
</reference>
<dbReference type="STRING" id="42514.ENSPNAP00000018556"/>
<dbReference type="GeneTree" id="ENSGT00390000007644"/>
<name>A0A3B4D600_PYGNA</name>
<reference evidence="2" key="2">
    <citation type="submission" date="2025-08" db="UniProtKB">
        <authorList>
            <consortium name="Ensembl"/>
        </authorList>
    </citation>
    <scope>IDENTIFICATION</scope>
</reference>
<protein>
    <recommendedName>
        <fullName evidence="1">Nucleolus and neural progenitor protein-like N-terminal domain-containing protein</fullName>
    </recommendedName>
</protein>
<organism evidence="2 3">
    <name type="scientific">Pygocentrus nattereri</name>
    <name type="common">Red-bellied piranha</name>
    <dbReference type="NCBI Taxonomy" id="42514"/>
    <lineage>
        <taxon>Eukaryota</taxon>
        <taxon>Metazoa</taxon>
        <taxon>Chordata</taxon>
        <taxon>Craniata</taxon>
        <taxon>Vertebrata</taxon>
        <taxon>Euteleostomi</taxon>
        <taxon>Actinopterygii</taxon>
        <taxon>Neopterygii</taxon>
        <taxon>Teleostei</taxon>
        <taxon>Ostariophysi</taxon>
        <taxon>Characiformes</taxon>
        <taxon>Characoidei</taxon>
        <taxon>Pygocentrus</taxon>
    </lineage>
</organism>
<keyword evidence="3" id="KW-1185">Reference proteome</keyword>
<evidence type="ECO:0000259" key="1">
    <source>
        <dbReference type="Pfam" id="PF14780"/>
    </source>
</evidence>
<dbReference type="GO" id="GO:0045747">
    <property type="term" value="P:positive regulation of Notch signaling pathway"/>
    <property type="evidence" value="ECO:0007669"/>
    <property type="project" value="TreeGrafter"/>
</dbReference>
<dbReference type="CTD" id="25871"/>
<dbReference type="Proteomes" id="UP001501920">
    <property type="component" value="Chromosome 6"/>
</dbReference>
<sequence length="518" mass="59178">MAVDPWNRVNIPYPGAASTSRIRFDDATASTVEGVVSQAGGVLKLLGSELLRTEVRVLYEIVYVVNNNLRQHKPFRALKQVQQCIKRLNEMNLRRALRDLQELCPNKMQRHVGVETGHCVVPSQPMLEWICLKLLGASNLMVRTLDQCTKAFSLIRQHLRLAEFIVLNLVLASMVSRLWVYFRGVLNALVPVYQGTLELRHQVAQCRPMAYLTDYTLPGDLESFLSPPDSYLLWKGGRAEAVRVERAESSVLERLFQEGEEEQVEDARGEEREMMQMLAVEGRTKSSMDLGMAVLRKDPRYTSSSSGLDIKTMLQGTHGVTKQCVVDVFQMSTSTGDATSEPALDQQKRVFLKLLRNTSSFSEMAVQLKEIMGWCKKCKLRQERQHLAVLFLQCQRMKVLDGEGISVRRKLRRMCERIRRVMFKGTGASLQQSSHLWRTRCCLRSRFTTLVARYGSFRNRVRVARPRSRIARDLFGATAKSFKTVRKDMNVSSDEQFQKKPSRINDIEIDDIFASFGL</sequence>
<gene>
    <name evidence="2" type="primary">NEPRO</name>
</gene>
<dbReference type="OrthoDB" id="9899341at2759"/>
<dbReference type="RefSeq" id="XP_017558546.1">
    <property type="nucleotide sequence ID" value="XM_017703057.2"/>
</dbReference>
<reference evidence="2" key="3">
    <citation type="submission" date="2025-09" db="UniProtKB">
        <authorList>
            <consortium name="Ensembl"/>
        </authorList>
    </citation>
    <scope>IDENTIFICATION</scope>
</reference>
<dbReference type="InterPro" id="IPR027951">
    <property type="entry name" value="Nepro_N"/>
</dbReference>
<evidence type="ECO:0000313" key="3">
    <source>
        <dbReference type="Proteomes" id="UP001501920"/>
    </source>
</evidence>
<feature type="domain" description="Nucleolus and neural progenitor protein-like N-terminal" evidence="1">
    <location>
        <begin position="6"/>
        <end position="194"/>
    </location>
</feature>
<dbReference type="PANTHER" id="PTHR34761:SF1">
    <property type="entry name" value="NUCLEOLUS AND NEURAL PROGENITOR PROTEIN"/>
    <property type="match status" value="1"/>
</dbReference>
<accession>A0A3B4D600</accession>
<dbReference type="Ensembl" id="ENSPNAT00000027830.2">
    <property type="protein sequence ID" value="ENSPNAP00000018556.1"/>
    <property type="gene ID" value="ENSPNAG00000024981.2"/>
</dbReference>
<dbReference type="OMA" id="EFVLMKI"/>
<dbReference type="GO" id="GO:0005634">
    <property type="term" value="C:nucleus"/>
    <property type="evidence" value="ECO:0007669"/>
    <property type="project" value="TreeGrafter"/>
</dbReference>
<proteinExistence type="predicted"/>
<dbReference type="GeneID" id="108430515"/>
<evidence type="ECO:0000313" key="2">
    <source>
        <dbReference type="Ensembl" id="ENSPNAP00000018556.1"/>
    </source>
</evidence>
<dbReference type="PANTHER" id="PTHR34761">
    <property type="entry name" value="NUCLEOLUS AND NEURAL PROGENITOR PROTEIN"/>
    <property type="match status" value="1"/>
</dbReference>
<dbReference type="AlphaFoldDB" id="A0A3B4D600"/>
<dbReference type="InterPro" id="IPR052835">
    <property type="entry name" value="Nepro"/>
</dbReference>